<dbReference type="PATRIC" id="fig|1163408.3.peg.3406"/>
<feature type="transmembrane region" description="Helical" evidence="7">
    <location>
        <begin position="343"/>
        <end position="364"/>
    </location>
</feature>
<keyword evidence="5 7" id="KW-0472">Membrane</keyword>
<evidence type="ECO:0000256" key="7">
    <source>
        <dbReference type="SAM" id="Phobius"/>
    </source>
</evidence>
<feature type="transmembrane region" description="Helical" evidence="7">
    <location>
        <begin position="15"/>
        <end position="39"/>
    </location>
</feature>
<dbReference type="InterPro" id="IPR003838">
    <property type="entry name" value="ABC3_permease_C"/>
</dbReference>
<feature type="transmembrane region" description="Helical" evidence="7">
    <location>
        <begin position="376"/>
        <end position="394"/>
    </location>
</feature>
<keyword evidence="11" id="KW-1185">Reference proteome</keyword>
<keyword evidence="3 7" id="KW-0812">Transmembrane</keyword>
<evidence type="ECO:0000256" key="3">
    <source>
        <dbReference type="ARBA" id="ARBA00022692"/>
    </source>
</evidence>
<comment type="caution">
    <text evidence="10">The sequence shown here is derived from an EMBL/GenBank/DDBJ whole genome shotgun (WGS) entry which is preliminary data.</text>
</comment>
<gene>
    <name evidence="10" type="ORF">UU9_16793</name>
</gene>
<dbReference type="GO" id="GO:0005886">
    <property type="term" value="C:plasma membrane"/>
    <property type="evidence" value="ECO:0007669"/>
    <property type="project" value="UniProtKB-SubCell"/>
</dbReference>
<feature type="domain" description="ABC3 transporter permease C-terminal" evidence="8">
    <location>
        <begin position="294"/>
        <end position="404"/>
    </location>
</feature>
<dbReference type="AlphaFoldDB" id="I4VJ03"/>
<reference evidence="10 11" key="1">
    <citation type="journal article" date="2012" name="J. Bacteriol.">
        <title>Genome sequences for six rhodanobacter strains, isolated from soils and the terrestrial subsurface, with variable denitrification capabilities.</title>
        <authorList>
            <person name="Kostka J.E."/>
            <person name="Green S.J."/>
            <person name="Rishishwar L."/>
            <person name="Prakash O."/>
            <person name="Katz L.S."/>
            <person name="Marino-Ramirez L."/>
            <person name="Jordan I.K."/>
            <person name="Munk C."/>
            <person name="Ivanova N."/>
            <person name="Mikhailova N."/>
            <person name="Watson D.B."/>
            <person name="Brown S.D."/>
            <person name="Palumbo A.V."/>
            <person name="Brooks S.C."/>
        </authorList>
    </citation>
    <scope>NUCLEOTIDE SEQUENCE [LARGE SCALE GENOMIC DNA]</scope>
    <source>
        <strain evidence="11">Jip2T</strain>
    </source>
</reference>
<protein>
    <submittedName>
        <fullName evidence="10">ABC transporter permease</fullName>
    </submittedName>
</protein>
<dbReference type="Proteomes" id="UP000004210">
    <property type="component" value="Unassembled WGS sequence"/>
</dbReference>
<comment type="subcellular location">
    <subcellularLocation>
        <location evidence="1">Cell membrane</location>
        <topology evidence="1">Multi-pass membrane protein</topology>
    </subcellularLocation>
</comment>
<sequence>MQILPILSSLRRHRLTAVLLVLQVAFTCAIVCNVVFLIVQRVQRVSVTTGIAENELSVIHSSGYTAHENAQARHATDLAVLRAMPGVRSVAAVSWSLPLDQSDDSYGVCPDDASKKQAMARRSADGTSCVQPSMYDGTEGLIGTLGLRLVAGRDFTPDDYVIGSVHKPAVAVITRALARRLYPGKDPLGQSMYLGDAVIRVVGVVDTLLRPNLRTPAVDGYSVVWPQKPDGRTVTYVLRSAPRDRARLLREGRQALLAASSNRLVNPDRMEPYTDMRARFFQRDTTMIGLLIAAGLGLMFVTALGIAGLANFWVQQRTRSIGIRRAIGATRGDILRYFQTENFLIVGAGIVLGMALAFGLNAGLMTHYEVPRLPLFYLPIGALALWMLGQLAVLGPALRAAAVPPVVATRSV</sequence>
<evidence type="ECO:0000259" key="8">
    <source>
        <dbReference type="Pfam" id="PF02687"/>
    </source>
</evidence>
<comment type="similarity">
    <text evidence="6">Belongs to the ABC-4 integral membrane protein family.</text>
</comment>
<dbReference type="eggNOG" id="COG0577">
    <property type="taxonomic scope" value="Bacteria"/>
</dbReference>
<dbReference type="Pfam" id="PF02687">
    <property type="entry name" value="FtsX"/>
    <property type="match status" value="1"/>
</dbReference>
<evidence type="ECO:0000256" key="4">
    <source>
        <dbReference type="ARBA" id="ARBA00022989"/>
    </source>
</evidence>
<organism evidence="10 11">
    <name type="scientific">Rhodanobacter fulvus Jip2</name>
    <dbReference type="NCBI Taxonomy" id="1163408"/>
    <lineage>
        <taxon>Bacteria</taxon>
        <taxon>Pseudomonadati</taxon>
        <taxon>Pseudomonadota</taxon>
        <taxon>Gammaproteobacteria</taxon>
        <taxon>Lysobacterales</taxon>
        <taxon>Rhodanobacteraceae</taxon>
        <taxon>Rhodanobacter</taxon>
    </lineage>
</organism>
<dbReference type="STRING" id="1163408.UU9_16793"/>
<dbReference type="PANTHER" id="PTHR30572">
    <property type="entry name" value="MEMBRANE COMPONENT OF TRANSPORTER-RELATED"/>
    <property type="match status" value="1"/>
</dbReference>
<dbReference type="InterPro" id="IPR050250">
    <property type="entry name" value="Macrolide_Exporter_MacB"/>
</dbReference>
<dbReference type="PANTHER" id="PTHR30572:SF4">
    <property type="entry name" value="ABC TRANSPORTER PERMEASE YTRF"/>
    <property type="match status" value="1"/>
</dbReference>
<keyword evidence="4 7" id="KW-1133">Transmembrane helix</keyword>
<evidence type="ECO:0000259" key="9">
    <source>
        <dbReference type="Pfam" id="PF12704"/>
    </source>
</evidence>
<accession>I4VJ03</accession>
<keyword evidence="2" id="KW-1003">Cell membrane</keyword>
<evidence type="ECO:0000256" key="1">
    <source>
        <dbReference type="ARBA" id="ARBA00004651"/>
    </source>
</evidence>
<feature type="domain" description="MacB-like periplasmic core" evidence="9">
    <location>
        <begin position="42"/>
        <end position="206"/>
    </location>
</feature>
<dbReference type="InterPro" id="IPR025857">
    <property type="entry name" value="MacB_PCD"/>
</dbReference>
<proteinExistence type="inferred from homology"/>
<evidence type="ECO:0000256" key="5">
    <source>
        <dbReference type="ARBA" id="ARBA00023136"/>
    </source>
</evidence>
<dbReference type="RefSeq" id="WP_007082980.1">
    <property type="nucleotide sequence ID" value="NZ_AJXU01000083.1"/>
</dbReference>
<evidence type="ECO:0000256" key="6">
    <source>
        <dbReference type="ARBA" id="ARBA00038076"/>
    </source>
</evidence>
<evidence type="ECO:0000313" key="11">
    <source>
        <dbReference type="Proteomes" id="UP000004210"/>
    </source>
</evidence>
<name>I4VJ03_9GAMM</name>
<feature type="transmembrane region" description="Helical" evidence="7">
    <location>
        <begin position="287"/>
        <end position="314"/>
    </location>
</feature>
<evidence type="ECO:0000313" key="10">
    <source>
        <dbReference type="EMBL" id="EIL87194.1"/>
    </source>
</evidence>
<evidence type="ECO:0000256" key="2">
    <source>
        <dbReference type="ARBA" id="ARBA00022475"/>
    </source>
</evidence>
<dbReference type="OrthoDB" id="9770036at2"/>
<dbReference type="GO" id="GO:0022857">
    <property type="term" value="F:transmembrane transporter activity"/>
    <property type="evidence" value="ECO:0007669"/>
    <property type="project" value="TreeGrafter"/>
</dbReference>
<dbReference type="Pfam" id="PF12704">
    <property type="entry name" value="MacB_PCD"/>
    <property type="match status" value="1"/>
</dbReference>
<dbReference type="EMBL" id="AJXU01000083">
    <property type="protein sequence ID" value="EIL87194.1"/>
    <property type="molecule type" value="Genomic_DNA"/>
</dbReference>